<feature type="region of interest" description="Disordered" evidence="2">
    <location>
        <begin position="547"/>
        <end position="605"/>
    </location>
</feature>
<dbReference type="InterPro" id="IPR022735">
    <property type="entry name" value="bMERB_dom"/>
</dbReference>
<evidence type="ECO:0000313" key="5">
    <source>
        <dbReference type="EMBL" id="CAB3396646.1"/>
    </source>
</evidence>
<feature type="domain" description="C2 NT-type" evidence="4">
    <location>
        <begin position="8"/>
        <end position="161"/>
    </location>
</feature>
<dbReference type="InterPro" id="IPR036872">
    <property type="entry name" value="CH_dom_sf"/>
</dbReference>
<evidence type="ECO:0000256" key="2">
    <source>
        <dbReference type="SAM" id="MobiDB-lite"/>
    </source>
</evidence>
<evidence type="ECO:0008006" key="7">
    <source>
        <dbReference type="Google" id="ProtNLM"/>
    </source>
</evidence>
<feature type="coiled-coil region" evidence="1">
    <location>
        <begin position="722"/>
        <end position="749"/>
    </location>
</feature>
<dbReference type="EMBL" id="CADEPM010000001">
    <property type="protein sequence ID" value="CAB3396646.1"/>
    <property type="molecule type" value="Genomic_DNA"/>
</dbReference>
<dbReference type="Pfam" id="PF10358">
    <property type="entry name" value="NT-C2"/>
    <property type="match status" value="1"/>
</dbReference>
<dbReference type="InterPro" id="IPR050540">
    <property type="entry name" value="F-actin_Monoox_Mical"/>
</dbReference>
<feature type="compositionally biased region" description="Polar residues" evidence="2">
    <location>
        <begin position="551"/>
        <end position="561"/>
    </location>
</feature>
<sequence length="890" mass="101337">MAGIIRRLRRANKKAAKFRFTVTLQELNVCTDDSWTPEMLVVSFMHRRRRIASKERKWEPSFSNNSKCVLMWPDQMAENVEIVTTLYRSPGDDQYEDKEWTIVVEEITAKGKRKAIAAVPLNVRLFILDLPEHKSELKLKLRPLTPHLQQASIVILLGSTMIKELADDEVSMSSSIATSAIEKHPVDEIDAVIVNNQKVQEARKEIEAVSSQINDWTHHESTNKHTENTQEPKAAKVRPLWRISAEEEKENVKRQSRVGRESSETTTRFEVDRNSRPIPVPSNDTPVVKKTSLNAGTLPRGRSHSPRAPSRDAAPAPIVGETLLAWCQRITDGYSNVKIADFTKSWRNGLAFCAVMHTYRPDLIGGFELLDFSDRVDGRKSNIKKALSAAQMMGLNDVPDENDILTPDKAAIELFLQKLRRIFEGNFEDATPTSASDHRISKMFGISETEQKVVDMINEIREKKDMEDAVDYSNVEETDQNGDNFTTPSKPIALNDSDDDYAAEKSNVFFRDGNMITMVTPGFTNLRASGRQASPSKRDELRRRAREMLDKSSTLPSSGFTTPAERKNSDEEKRRETARKLLESANRNATPYSSLRGPKSGLNGSATDLRRVELVRPSIDVHRFKKRDPSPILVRKAYDPNDSPQIPAISRSANNGSRNRLDELASSLSFDRVKRYGSMRSAELRETLQQLAKQYGYGASQEYLATPTKKFSSQWEKDVDDVEGTAIEQEKIEQRIADVEEQSKAISNKIRDTEKGSSEEETLLETFMRLTNEKNTLVGRQEYYNIIEQIRQTTMQIDEYAHKLDELTKNSDDYNKSADEKSATDMLMDTYKKALDQKSTLVQKLFATEEEIHEDEERLNNLTLERASRFVRGIDQPVSASKRLMQWWKK</sequence>
<dbReference type="PANTHER" id="PTHR23167:SF46">
    <property type="entry name" value="EPS15 HOMOLOGY DOMAIN CONTAINING PROTEIN-BINDING PROTEIN 1, ISOFORM F"/>
    <property type="match status" value="1"/>
</dbReference>
<feature type="compositionally biased region" description="Basic and acidic residues" evidence="2">
    <location>
        <begin position="564"/>
        <end position="582"/>
    </location>
</feature>
<evidence type="ECO:0000259" key="4">
    <source>
        <dbReference type="PROSITE" id="PS51840"/>
    </source>
</evidence>
<protein>
    <recommendedName>
        <fullName evidence="7">EH domain-binding protein 1</fullName>
    </recommendedName>
</protein>
<dbReference type="InterPro" id="IPR019448">
    <property type="entry name" value="NT-C2"/>
</dbReference>
<comment type="caution">
    <text evidence="5">The sequence shown here is derived from an EMBL/GenBank/DDBJ whole genome shotgun (WGS) entry which is preliminary data.</text>
</comment>
<dbReference type="OrthoDB" id="5972258at2759"/>
<feature type="coiled-coil region" evidence="1">
    <location>
        <begin position="790"/>
        <end position="817"/>
    </location>
</feature>
<gene>
    <name evidence="5" type="ORF">CBOVIS_LOCUS169</name>
</gene>
<dbReference type="SMART" id="SM01203">
    <property type="entry name" value="DUF3585"/>
    <property type="match status" value="1"/>
</dbReference>
<evidence type="ECO:0000256" key="1">
    <source>
        <dbReference type="SAM" id="Coils"/>
    </source>
</evidence>
<proteinExistence type="predicted"/>
<dbReference type="Pfam" id="PF00307">
    <property type="entry name" value="CH"/>
    <property type="match status" value="1"/>
</dbReference>
<feature type="compositionally biased region" description="Basic and acidic residues" evidence="2">
    <location>
        <begin position="244"/>
        <end position="275"/>
    </location>
</feature>
<feature type="compositionally biased region" description="Low complexity" evidence="2">
    <location>
        <begin position="306"/>
        <end position="315"/>
    </location>
</feature>
<dbReference type="PROSITE" id="PS50021">
    <property type="entry name" value="CH"/>
    <property type="match status" value="1"/>
</dbReference>
<dbReference type="Gene3D" id="1.10.418.10">
    <property type="entry name" value="Calponin-like domain"/>
    <property type="match status" value="1"/>
</dbReference>
<dbReference type="PANTHER" id="PTHR23167">
    <property type="entry name" value="CALPONIN HOMOLOGY DOMAIN-CONTAINING PROTEIN DDB_G0272472-RELATED"/>
    <property type="match status" value="1"/>
</dbReference>
<dbReference type="SUPFAM" id="SSF47576">
    <property type="entry name" value="Calponin-homology domain, CH-domain"/>
    <property type="match status" value="1"/>
</dbReference>
<reference evidence="5 6" key="1">
    <citation type="submission" date="2020-04" db="EMBL/GenBank/DDBJ databases">
        <authorList>
            <person name="Laetsch R D."/>
            <person name="Stevens L."/>
            <person name="Kumar S."/>
            <person name="Blaxter L. M."/>
        </authorList>
    </citation>
    <scope>NUCLEOTIDE SEQUENCE [LARGE SCALE GENOMIC DNA]</scope>
</reference>
<dbReference type="SMART" id="SM00033">
    <property type="entry name" value="CH"/>
    <property type="match status" value="1"/>
</dbReference>
<keyword evidence="1" id="KW-0175">Coiled coil</keyword>
<evidence type="ECO:0000313" key="6">
    <source>
        <dbReference type="Proteomes" id="UP000494206"/>
    </source>
</evidence>
<dbReference type="Pfam" id="PF12130">
    <property type="entry name" value="bMERB_dom"/>
    <property type="match status" value="1"/>
</dbReference>
<accession>A0A8S1EG38</accession>
<evidence type="ECO:0000259" key="3">
    <source>
        <dbReference type="PROSITE" id="PS50021"/>
    </source>
</evidence>
<keyword evidence="6" id="KW-1185">Reference proteome</keyword>
<feature type="compositionally biased region" description="Basic and acidic residues" evidence="2">
    <location>
        <begin position="216"/>
        <end position="234"/>
    </location>
</feature>
<dbReference type="Proteomes" id="UP000494206">
    <property type="component" value="Unassembled WGS sequence"/>
</dbReference>
<dbReference type="InterPro" id="IPR001715">
    <property type="entry name" value="CH_dom"/>
</dbReference>
<dbReference type="PROSITE" id="PS51840">
    <property type="entry name" value="C2_NT"/>
    <property type="match status" value="1"/>
</dbReference>
<feature type="region of interest" description="Disordered" evidence="2">
    <location>
        <begin position="214"/>
        <end position="315"/>
    </location>
</feature>
<name>A0A8S1EG38_9PELO</name>
<dbReference type="AlphaFoldDB" id="A0A8S1EG38"/>
<feature type="region of interest" description="Disordered" evidence="2">
    <location>
        <begin position="634"/>
        <end position="658"/>
    </location>
</feature>
<feature type="domain" description="Calponin-homology (CH)" evidence="3">
    <location>
        <begin position="317"/>
        <end position="424"/>
    </location>
</feature>
<organism evidence="5 6">
    <name type="scientific">Caenorhabditis bovis</name>
    <dbReference type="NCBI Taxonomy" id="2654633"/>
    <lineage>
        <taxon>Eukaryota</taxon>
        <taxon>Metazoa</taxon>
        <taxon>Ecdysozoa</taxon>
        <taxon>Nematoda</taxon>
        <taxon>Chromadorea</taxon>
        <taxon>Rhabditida</taxon>
        <taxon>Rhabditina</taxon>
        <taxon>Rhabditomorpha</taxon>
        <taxon>Rhabditoidea</taxon>
        <taxon>Rhabditidae</taxon>
        <taxon>Peloderinae</taxon>
        <taxon>Caenorhabditis</taxon>
    </lineage>
</organism>
<feature type="region of interest" description="Disordered" evidence="2">
    <location>
        <begin position="473"/>
        <end position="498"/>
    </location>
</feature>